<evidence type="ECO:0008006" key="4">
    <source>
        <dbReference type="Google" id="ProtNLM"/>
    </source>
</evidence>
<comment type="caution">
    <text evidence="2">The sequence shown here is derived from an EMBL/GenBank/DDBJ whole genome shotgun (WGS) entry which is preliminary data.</text>
</comment>
<dbReference type="AlphaFoldDB" id="A0A2S8NV05"/>
<evidence type="ECO:0000313" key="3">
    <source>
        <dbReference type="Proteomes" id="UP000238672"/>
    </source>
</evidence>
<evidence type="ECO:0000256" key="1">
    <source>
        <dbReference type="SAM" id="Phobius"/>
    </source>
</evidence>
<accession>A0A2S8NV05</accession>
<keyword evidence="1" id="KW-0812">Transmembrane</keyword>
<gene>
    <name evidence="2" type="ORF">C6B37_00940</name>
</gene>
<name>A0A2S8NV05_9MOLU</name>
<keyword evidence="1" id="KW-0472">Membrane</keyword>
<dbReference type="Proteomes" id="UP000238672">
    <property type="component" value="Unassembled WGS sequence"/>
</dbReference>
<keyword evidence="1" id="KW-1133">Transmembrane helix</keyword>
<proteinExistence type="predicted"/>
<organism evidence="2 3">
    <name type="scientific">Candidatus Phytoplasma phoenicium</name>
    <dbReference type="NCBI Taxonomy" id="198422"/>
    <lineage>
        <taxon>Bacteria</taxon>
        <taxon>Bacillati</taxon>
        <taxon>Mycoplasmatota</taxon>
        <taxon>Mollicutes</taxon>
        <taxon>Acholeplasmatales</taxon>
        <taxon>Acholeplasmataceae</taxon>
        <taxon>Candidatus Phytoplasma</taxon>
        <taxon>16SrIX (Pigeon pea witches'-broom group)</taxon>
    </lineage>
</organism>
<protein>
    <recommendedName>
        <fullName evidence="4">Immunodominant membrane protein</fullName>
    </recommendedName>
</protein>
<keyword evidence="3" id="KW-1185">Reference proteome</keyword>
<feature type="transmembrane region" description="Helical" evidence="1">
    <location>
        <begin position="15"/>
        <end position="39"/>
    </location>
</feature>
<reference evidence="2 3" key="1">
    <citation type="submission" date="2018-02" db="EMBL/GenBank/DDBJ databases">
        <title>Metagenomics reveals mixed infection of spiroplasma and phytoplasma in chicory.</title>
        <authorList>
            <person name="Polano C."/>
            <person name="Moruzzi S."/>
            <person name="Ermacora P."/>
            <person name="Ferrini F."/>
            <person name="Martini M."/>
            <person name="Firrao G."/>
        </authorList>
    </citation>
    <scope>NUCLEOTIDE SEQUENCE [LARGE SCALE GENOMIC DNA]</scope>
    <source>
        <strain evidence="2 3">ChiP</strain>
    </source>
</reference>
<evidence type="ECO:0000313" key="2">
    <source>
        <dbReference type="EMBL" id="PQP79816.1"/>
    </source>
</evidence>
<sequence>MQQKENFLSTQKGKIIAGSGGLVGIVVIYLLLSWMFGFWPYGKLTKEKINAMVIDPGTVTSSISQTDAAKKAKTVTDSYNNLKNAADKLNVNNKDEVLTALNALKTKTDEITTNSKSDSWDVAVFVASFNKITKADFESAANAIIKAADLK</sequence>
<dbReference type="EMBL" id="PUUG01000017">
    <property type="protein sequence ID" value="PQP79816.1"/>
    <property type="molecule type" value="Genomic_DNA"/>
</dbReference>